<dbReference type="CDD" id="cd00093">
    <property type="entry name" value="HTH_XRE"/>
    <property type="match status" value="1"/>
</dbReference>
<name>A0A2G3E278_9FIRM</name>
<evidence type="ECO:0000313" key="4">
    <source>
        <dbReference type="EMBL" id="PHU37386.1"/>
    </source>
</evidence>
<organism evidence="4 5">
    <name type="scientific">Agathobacter ruminis</name>
    <dbReference type="NCBI Taxonomy" id="1712665"/>
    <lineage>
        <taxon>Bacteria</taxon>
        <taxon>Bacillati</taxon>
        <taxon>Bacillota</taxon>
        <taxon>Clostridia</taxon>
        <taxon>Lachnospirales</taxon>
        <taxon>Lachnospiraceae</taxon>
        <taxon>Agathobacter</taxon>
    </lineage>
</organism>
<feature type="domain" description="HTH cro/C1-type" evidence="3">
    <location>
        <begin position="70"/>
        <end position="124"/>
    </location>
</feature>
<dbReference type="InterPro" id="IPR010982">
    <property type="entry name" value="Lambda_DNA-bd_dom_sf"/>
</dbReference>
<keyword evidence="2" id="KW-0472">Membrane</keyword>
<protein>
    <submittedName>
        <fullName evidence="4">Transcriptional regulator</fullName>
    </submittedName>
</protein>
<evidence type="ECO:0000256" key="1">
    <source>
        <dbReference type="ARBA" id="ARBA00023125"/>
    </source>
</evidence>
<keyword evidence="2" id="KW-1133">Transmembrane helix</keyword>
<accession>A0A2G3E278</accession>
<dbReference type="EMBL" id="PDYG01000057">
    <property type="protein sequence ID" value="PHU37386.1"/>
    <property type="molecule type" value="Genomic_DNA"/>
</dbReference>
<dbReference type="AlphaFoldDB" id="A0A2G3E278"/>
<dbReference type="Pfam" id="PF01381">
    <property type="entry name" value="HTH_3"/>
    <property type="match status" value="1"/>
</dbReference>
<dbReference type="SUPFAM" id="SSF47413">
    <property type="entry name" value="lambda repressor-like DNA-binding domains"/>
    <property type="match status" value="1"/>
</dbReference>
<evidence type="ECO:0000259" key="3">
    <source>
        <dbReference type="PROSITE" id="PS50943"/>
    </source>
</evidence>
<dbReference type="Gene3D" id="1.10.260.40">
    <property type="entry name" value="lambda repressor-like DNA-binding domains"/>
    <property type="match status" value="1"/>
</dbReference>
<dbReference type="SMART" id="SM00530">
    <property type="entry name" value="HTH_XRE"/>
    <property type="match status" value="1"/>
</dbReference>
<dbReference type="PANTHER" id="PTHR46558:SF4">
    <property type="entry name" value="DNA-BIDING PHAGE PROTEIN"/>
    <property type="match status" value="1"/>
</dbReference>
<dbReference type="InterPro" id="IPR001387">
    <property type="entry name" value="Cro/C1-type_HTH"/>
</dbReference>
<proteinExistence type="predicted"/>
<keyword evidence="5" id="KW-1185">Reference proteome</keyword>
<keyword evidence="1" id="KW-0238">DNA-binding</keyword>
<gene>
    <name evidence="4" type="ORF">CSX02_08270</name>
</gene>
<feature type="transmembrane region" description="Helical" evidence="2">
    <location>
        <begin position="22"/>
        <end position="46"/>
    </location>
</feature>
<dbReference type="Proteomes" id="UP000224563">
    <property type="component" value="Unassembled WGS sequence"/>
</dbReference>
<comment type="caution">
    <text evidence="4">The sequence shown here is derived from an EMBL/GenBank/DDBJ whole genome shotgun (WGS) entry which is preliminary data.</text>
</comment>
<evidence type="ECO:0000313" key="5">
    <source>
        <dbReference type="Proteomes" id="UP000224563"/>
    </source>
</evidence>
<dbReference type="PROSITE" id="PS50943">
    <property type="entry name" value="HTH_CROC1"/>
    <property type="match status" value="1"/>
</dbReference>
<dbReference type="PANTHER" id="PTHR46558">
    <property type="entry name" value="TRACRIPTIONAL REGULATORY PROTEIN-RELATED-RELATED"/>
    <property type="match status" value="1"/>
</dbReference>
<keyword evidence="2" id="KW-0812">Transmembrane</keyword>
<dbReference type="GO" id="GO:0003677">
    <property type="term" value="F:DNA binding"/>
    <property type="evidence" value="ECO:0007669"/>
    <property type="project" value="UniProtKB-KW"/>
</dbReference>
<reference evidence="4 5" key="1">
    <citation type="submission" date="2017-10" db="EMBL/GenBank/DDBJ databases">
        <title>Resolving the taxonomy of Roseburia spp., Eubacterium rectale and Agathobacter spp. through phylogenomic analysis.</title>
        <authorList>
            <person name="Sheridan P.O."/>
            <person name="Walker A.W."/>
            <person name="Duncan S.H."/>
            <person name="Scott K.P."/>
            <person name="Toole P.W.O."/>
            <person name="Luis P."/>
            <person name="Flint H.J."/>
        </authorList>
    </citation>
    <scope>NUCLEOTIDE SEQUENCE [LARGE SCALE GENOMIC DNA]</scope>
    <source>
        <strain evidence="4 5">JK623</strain>
    </source>
</reference>
<sequence length="129" mass="14524">MGGINMNHSKLFQFDSQLLTDLVLLLLGLLSLAITILIIVLIVKAFRKYLNSSGSRTNRKIVKKNLATVLKDARINKGYTQEFVAETLGISRQTLYKWEKGTAEPNLSFLSELAKLYEINMETLISSCK</sequence>
<reference evidence="4 5" key="2">
    <citation type="submission" date="2017-10" db="EMBL/GenBank/DDBJ databases">
        <authorList>
            <person name="Banno H."/>
            <person name="Chua N.-H."/>
        </authorList>
    </citation>
    <scope>NUCLEOTIDE SEQUENCE [LARGE SCALE GENOMIC DNA]</scope>
    <source>
        <strain evidence="4 5">JK623</strain>
    </source>
</reference>
<evidence type="ECO:0000256" key="2">
    <source>
        <dbReference type="SAM" id="Phobius"/>
    </source>
</evidence>